<dbReference type="AlphaFoldDB" id="A0A7J7DFS5"/>
<evidence type="ECO:0000256" key="1">
    <source>
        <dbReference type="SAM" id="Phobius"/>
    </source>
</evidence>
<dbReference type="PANTHER" id="PTHR38225:SF3">
    <property type="entry name" value="RX N-TERMINAL DOMAIN-CONTAINING PROTEIN"/>
    <property type="match status" value="1"/>
</dbReference>
<proteinExistence type="predicted"/>
<gene>
    <name evidence="2" type="ORF">HS088_TW07G00800</name>
</gene>
<protein>
    <submittedName>
        <fullName evidence="2">Uncharacterized protein</fullName>
    </submittedName>
</protein>
<dbReference type="PANTHER" id="PTHR38225">
    <property type="entry name" value="PROTEIN, PUTATIVE-RELATED"/>
    <property type="match status" value="1"/>
</dbReference>
<dbReference type="InParanoid" id="A0A7J7DFS5"/>
<feature type="transmembrane region" description="Helical" evidence="1">
    <location>
        <begin position="99"/>
        <end position="125"/>
    </location>
</feature>
<organism evidence="2 3">
    <name type="scientific">Tripterygium wilfordii</name>
    <name type="common">Thunder God vine</name>
    <dbReference type="NCBI Taxonomy" id="458696"/>
    <lineage>
        <taxon>Eukaryota</taxon>
        <taxon>Viridiplantae</taxon>
        <taxon>Streptophyta</taxon>
        <taxon>Embryophyta</taxon>
        <taxon>Tracheophyta</taxon>
        <taxon>Spermatophyta</taxon>
        <taxon>Magnoliopsida</taxon>
        <taxon>eudicotyledons</taxon>
        <taxon>Gunneridae</taxon>
        <taxon>Pentapetalae</taxon>
        <taxon>rosids</taxon>
        <taxon>fabids</taxon>
        <taxon>Celastrales</taxon>
        <taxon>Celastraceae</taxon>
        <taxon>Tripterygium</taxon>
    </lineage>
</organism>
<comment type="caution">
    <text evidence="2">The sequence shown here is derived from an EMBL/GenBank/DDBJ whole genome shotgun (WGS) entry which is preliminary data.</text>
</comment>
<keyword evidence="1" id="KW-0812">Transmembrane</keyword>
<sequence>MMASFLKSFSSISHPSRCRGRKVLNQFPLIIKSQSFRDEGKSTNIVDSNMGVLKHRIEQVKKKEWMDSYCKLKNGWNYRSGYDDSQHKRDVMVRESLELVCSVGGSLGLVFLCGSLCLCFVYLIINHLIN</sequence>
<reference evidence="2 3" key="1">
    <citation type="journal article" date="2020" name="Nat. Commun.">
        <title>Genome of Tripterygium wilfordii and identification of cytochrome P450 involved in triptolide biosynthesis.</title>
        <authorList>
            <person name="Tu L."/>
            <person name="Su P."/>
            <person name="Zhang Z."/>
            <person name="Gao L."/>
            <person name="Wang J."/>
            <person name="Hu T."/>
            <person name="Zhou J."/>
            <person name="Zhang Y."/>
            <person name="Zhao Y."/>
            <person name="Liu Y."/>
            <person name="Song Y."/>
            <person name="Tong Y."/>
            <person name="Lu Y."/>
            <person name="Yang J."/>
            <person name="Xu C."/>
            <person name="Jia M."/>
            <person name="Peters R.J."/>
            <person name="Huang L."/>
            <person name="Gao W."/>
        </authorList>
    </citation>
    <scope>NUCLEOTIDE SEQUENCE [LARGE SCALE GENOMIC DNA]</scope>
    <source>
        <strain evidence="3">cv. XIE 37</strain>
        <tissue evidence="2">Leaf</tissue>
    </source>
</reference>
<evidence type="ECO:0000313" key="3">
    <source>
        <dbReference type="Proteomes" id="UP000593562"/>
    </source>
</evidence>
<dbReference type="Proteomes" id="UP000593562">
    <property type="component" value="Unassembled WGS sequence"/>
</dbReference>
<name>A0A7J7DFS5_TRIWF</name>
<evidence type="ECO:0000313" key="2">
    <source>
        <dbReference type="EMBL" id="KAF5745217.1"/>
    </source>
</evidence>
<keyword evidence="1" id="KW-1133">Transmembrane helix</keyword>
<accession>A0A7J7DFS5</accession>
<dbReference type="EMBL" id="JAAARO010000007">
    <property type="protein sequence ID" value="KAF5745217.1"/>
    <property type="molecule type" value="Genomic_DNA"/>
</dbReference>
<keyword evidence="3" id="KW-1185">Reference proteome</keyword>
<keyword evidence="1" id="KW-0472">Membrane</keyword>